<dbReference type="VEuPathDB" id="TriTrypDB:Lsey_0104_0210"/>
<evidence type="ECO:0000256" key="1">
    <source>
        <dbReference type="SAM" id="Phobius"/>
    </source>
</evidence>
<accession>A0A0N1HZ02</accession>
<name>A0A0N1HZ02_LEPSE</name>
<feature type="chain" id="PRO_5005873610" evidence="2">
    <location>
        <begin position="22"/>
        <end position="77"/>
    </location>
</feature>
<keyword evidence="1" id="KW-0472">Membrane</keyword>
<organism evidence="3 4">
    <name type="scientific">Leptomonas seymouri</name>
    <dbReference type="NCBI Taxonomy" id="5684"/>
    <lineage>
        <taxon>Eukaryota</taxon>
        <taxon>Discoba</taxon>
        <taxon>Euglenozoa</taxon>
        <taxon>Kinetoplastea</taxon>
        <taxon>Metakinetoplastina</taxon>
        <taxon>Trypanosomatida</taxon>
        <taxon>Trypanosomatidae</taxon>
        <taxon>Leishmaniinae</taxon>
        <taxon>Leptomonas</taxon>
    </lineage>
</organism>
<dbReference type="EMBL" id="LJSK01000104">
    <property type="protein sequence ID" value="KPI87061.1"/>
    <property type="molecule type" value="Genomic_DNA"/>
</dbReference>
<keyword evidence="2" id="KW-0732">Signal</keyword>
<protein>
    <submittedName>
        <fullName evidence="3">Uncharacterized protein</fullName>
    </submittedName>
</protein>
<keyword evidence="1" id="KW-1133">Transmembrane helix</keyword>
<feature type="transmembrane region" description="Helical" evidence="1">
    <location>
        <begin position="37"/>
        <end position="57"/>
    </location>
</feature>
<keyword evidence="4" id="KW-1185">Reference proteome</keyword>
<dbReference type="AlphaFoldDB" id="A0A0N1HZ02"/>
<keyword evidence="1" id="KW-0812">Transmembrane</keyword>
<gene>
    <name evidence="3" type="ORF">ABL78_3873</name>
</gene>
<evidence type="ECO:0000313" key="4">
    <source>
        <dbReference type="Proteomes" id="UP000038009"/>
    </source>
</evidence>
<dbReference type="OrthoDB" id="261894at2759"/>
<evidence type="ECO:0000313" key="3">
    <source>
        <dbReference type="EMBL" id="KPI87061.1"/>
    </source>
</evidence>
<dbReference type="Proteomes" id="UP000038009">
    <property type="component" value="Unassembled WGS sequence"/>
</dbReference>
<comment type="caution">
    <text evidence="3">The sequence shown here is derived from an EMBL/GenBank/DDBJ whole genome shotgun (WGS) entry which is preliminary data.</text>
</comment>
<evidence type="ECO:0000256" key="2">
    <source>
        <dbReference type="SAM" id="SignalP"/>
    </source>
</evidence>
<proteinExistence type="predicted"/>
<feature type="signal peptide" evidence="2">
    <location>
        <begin position="1"/>
        <end position="21"/>
    </location>
</feature>
<sequence>MNSIFVAAVAVLSAMACVGSAAKNSTSHTDVTITMSSTTATGLAIGVALVGVLWFGLGMMQGIQISDTITDAATENN</sequence>
<reference evidence="3 4" key="1">
    <citation type="journal article" date="2015" name="PLoS Pathog.">
        <title>Leptomonas seymouri: Adaptations to the Dixenous Life Cycle Analyzed by Genome Sequencing, Transcriptome Profiling and Co-infection with Leishmania donovani.</title>
        <authorList>
            <person name="Kraeva N."/>
            <person name="Butenko A."/>
            <person name="Hlavacova J."/>
            <person name="Kostygov A."/>
            <person name="Myskova J."/>
            <person name="Grybchuk D."/>
            <person name="Lestinova T."/>
            <person name="Votypka J."/>
            <person name="Volf P."/>
            <person name="Opperdoes F."/>
            <person name="Flegontov P."/>
            <person name="Lukes J."/>
            <person name="Yurchenko V."/>
        </authorList>
    </citation>
    <scope>NUCLEOTIDE SEQUENCE [LARGE SCALE GENOMIC DNA]</scope>
    <source>
        <strain evidence="3 4">ATCC 30220</strain>
    </source>
</reference>